<organism evidence="3 4">
    <name type="scientific">Hymenobacter qilianensis</name>
    <dbReference type="NCBI Taxonomy" id="1385715"/>
    <lineage>
        <taxon>Bacteria</taxon>
        <taxon>Pseudomonadati</taxon>
        <taxon>Bacteroidota</taxon>
        <taxon>Cytophagia</taxon>
        <taxon>Cytophagales</taxon>
        <taxon>Hymenobacteraceae</taxon>
        <taxon>Hymenobacter</taxon>
    </lineage>
</organism>
<protein>
    <submittedName>
        <fullName evidence="3">Alpha-1,2-fucosyltransferase</fullName>
    </submittedName>
</protein>
<keyword evidence="4" id="KW-1185">Reference proteome</keyword>
<dbReference type="PANTHER" id="PTHR11927:SF9">
    <property type="entry name" value="L-FUCOSYLTRANSFERASE"/>
    <property type="match status" value="1"/>
</dbReference>
<dbReference type="CDD" id="cd11301">
    <property type="entry name" value="Fut1_Fut2_like"/>
    <property type="match status" value="1"/>
</dbReference>
<dbReference type="RefSeq" id="WP_187732883.1">
    <property type="nucleotide sequence ID" value="NZ_CP060784.1"/>
</dbReference>
<dbReference type="PANTHER" id="PTHR11927">
    <property type="entry name" value="GALACTOSIDE 2-L-FUCOSYLTRANSFERASE"/>
    <property type="match status" value="1"/>
</dbReference>
<evidence type="ECO:0000256" key="2">
    <source>
        <dbReference type="ARBA" id="ARBA00022679"/>
    </source>
</evidence>
<evidence type="ECO:0000256" key="1">
    <source>
        <dbReference type="ARBA" id="ARBA00022676"/>
    </source>
</evidence>
<sequence length="302" mass="34507">MIIVKLVGGLGNQMFQYALGRKLALEKQEELRFDFRFLERSQITSTPRALELNIFPAVGPHMVAASSPQLRQCDQYLESSLYKAYNRGRKLLGMVPAFSLTTDYYSLAYKPEFLQTQGHLVYIDGLWQSEKWFDEIGQSIRNDFVFPAFVSATAQEIALQLRATDSVSLHIRRGDYLTEAEAAKYASVCSLEYYERAVNEVVAKVGKGITLYVFSDDIAWAEQHLKVPYPCVFVKNAPQQPSHEDMHLMSLCQHHIIANSTYSWWGAWLGRNPEKVVVAPHMWFPKINVTSEMIVPTSWVKL</sequence>
<dbReference type="Pfam" id="PF01531">
    <property type="entry name" value="Glyco_transf_11"/>
    <property type="match status" value="1"/>
</dbReference>
<dbReference type="Proteomes" id="UP000516093">
    <property type="component" value="Chromosome"/>
</dbReference>
<evidence type="ECO:0000313" key="3">
    <source>
        <dbReference type="EMBL" id="QNP52633.1"/>
    </source>
</evidence>
<dbReference type="EMBL" id="CP060784">
    <property type="protein sequence ID" value="QNP52633.1"/>
    <property type="molecule type" value="Genomic_DNA"/>
</dbReference>
<dbReference type="GO" id="GO:0016020">
    <property type="term" value="C:membrane"/>
    <property type="evidence" value="ECO:0007669"/>
    <property type="project" value="InterPro"/>
</dbReference>
<dbReference type="KEGG" id="hqi:H9L05_02400"/>
<dbReference type="GO" id="GO:0008107">
    <property type="term" value="F:galactoside 2-alpha-L-fucosyltransferase activity"/>
    <property type="evidence" value="ECO:0007669"/>
    <property type="project" value="InterPro"/>
</dbReference>
<gene>
    <name evidence="3" type="ORF">H9L05_02400</name>
</gene>
<dbReference type="AlphaFoldDB" id="A0A7H0GWG7"/>
<name>A0A7H0GWG7_9BACT</name>
<keyword evidence="2 3" id="KW-0808">Transferase</keyword>
<accession>A0A7H0GWG7</accession>
<dbReference type="GO" id="GO:0005975">
    <property type="term" value="P:carbohydrate metabolic process"/>
    <property type="evidence" value="ECO:0007669"/>
    <property type="project" value="InterPro"/>
</dbReference>
<evidence type="ECO:0000313" key="4">
    <source>
        <dbReference type="Proteomes" id="UP000516093"/>
    </source>
</evidence>
<dbReference type="InterPro" id="IPR002516">
    <property type="entry name" value="Glyco_trans_11"/>
</dbReference>
<keyword evidence="1 3" id="KW-0328">Glycosyltransferase</keyword>
<reference evidence="3 4" key="1">
    <citation type="submission" date="2020-08" db="EMBL/GenBank/DDBJ databases">
        <title>Genome sequence of Hymenobacter qilianensis JCM 19763T.</title>
        <authorList>
            <person name="Hyun D.-W."/>
            <person name="Bae J.-W."/>
        </authorList>
    </citation>
    <scope>NUCLEOTIDE SEQUENCE [LARGE SCALE GENOMIC DNA]</scope>
    <source>
        <strain evidence="3 4">JCM 19763</strain>
    </source>
</reference>
<proteinExistence type="predicted"/>